<sequence length="59" mass="6168">MSPVGDGGGRDLVATESQCTPDRWPAVRSVWNSFQWLPAVPATSGRVPSIDGSAGVQGR</sequence>
<reference evidence="2" key="1">
    <citation type="submission" date="2019-05" db="EMBL/GenBank/DDBJ databases">
        <title>Genome sequence and methylation pattern of the halophilic Archaeon Natrinema versiforme BOL5-4.</title>
        <authorList>
            <person name="DasSarma P."/>
            <person name="Anton B.P."/>
            <person name="DasSarma S.L."/>
            <person name="Martinez F.L."/>
            <person name="Guzman D."/>
            <person name="Roberts R.J."/>
            <person name="DasSarma S."/>
        </authorList>
    </citation>
    <scope>NUCLEOTIDE SEQUENCE [LARGE SCALE GENOMIC DNA]</scope>
    <source>
        <strain evidence="2">BOL5-4</strain>
    </source>
</reference>
<evidence type="ECO:0000313" key="2">
    <source>
        <dbReference type="Proteomes" id="UP000302218"/>
    </source>
</evidence>
<dbReference type="AlphaFoldDB" id="A0A4P8WIU5"/>
<name>A0A4P8WIU5_9EURY</name>
<proteinExistence type="predicted"/>
<gene>
    <name evidence="1" type="ORF">FEJ81_06075</name>
</gene>
<dbReference type="EMBL" id="CP040330">
    <property type="protein sequence ID" value="QCS41943.1"/>
    <property type="molecule type" value="Genomic_DNA"/>
</dbReference>
<protein>
    <submittedName>
        <fullName evidence="1">Uncharacterized protein</fullName>
    </submittedName>
</protein>
<dbReference type="Proteomes" id="UP000302218">
    <property type="component" value="Chromosome"/>
</dbReference>
<accession>A0A4P8WIU5</accession>
<dbReference type="KEGG" id="nvr:FEJ81_06075"/>
<organism evidence="1 2">
    <name type="scientific">Natrinema versiforme</name>
    <dbReference type="NCBI Taxonomy" id="88724"/>
    <lineage>
        <taxon>Archaea</taxon>
        <taxon>Methanobacteriati</taxon>
        <taxon>Methanobacteriota</taxon>
        <taxon>Stenosarchaea group</taxon>
        <taxon>Halobacteria</taxon>
        <taxon>Halobacteriales</taxon>
        <taxon>Natrialbaceae</taxon>
        <taxon>Natrinema</taxon>
    </lineage>
</organism>
<evidence type="ECO:0000313" key="1">
    <source>
        <dbReference type="EMBL" id="QCS41943.1"/>
    </source>
</evidence>